<name>A0ABX4PPW6_9LEPT</name>
<organism evidence="2 3">
    <name type="scientific">Leptospira haakeii</name>
    <dbReference type="NCBI Taxonomy" id="2023198"/>
    <lineage>
        <taxon>Bacteria</taxon>
        <taxon>Pseudomonadati</taxon>
        <taxon>Spirochaetota</taxon>
        <taxon>Spirochaetia</taxon>
        <taxon>Leptospirales</taxon>
        <taxon>Leptospiraceae</taxon>
        <taxon>Leptospira</taxon>
    </lineage>
</organism>
<dbReference type="EMBL" id="NPEI01000004">
    <property type="protein sequence ID" value="PKA16408.1"/>
    <property type="molecule type" value="Genomic_DNA"/>
</dbReference>
<dbReference type="GO" id="GO:0003677">
    <property type="term" value="F:DNA binding"/>
    <property type="evidence" value="ECO:0007669"/>
    <property type="project" value="UniProtKB-KW"/>
</dbReference>
<feature type="domain" description="SpoVT-AbrB" evidence="1">
    <location>
        <begin position="12"/>
        <end position="57"/>
    </location>
</feature>
<evidence type="ECO:0000259" key="1">
    <source>
        <dbReference type="SMART" id="SM00966"/>
    </source>
</evidence>
<reference evidence="2 3" key="1">
    <citation type="submission" date="2017-07" db="EMBL/GenBank/DDBJ databases">
        <title>Leptospira spp. isolated from tropical soils.</title>
        <authorList>
            <person name="Thibeaux R."/>
            <person name="Iraola G."/>
            <person name="Ferres I."/>
            <person name="Bierque E."/>
            <person name="Girault D."/>
            <person name="Soupe-Gilbert M.-E."/>
            <person name="Picardeau M."/>
            <person name="Goarant C."/>
        </authorList>
    </citation>
    <scope>NUCLEOTIDE SEQUENCE [LARGE SCALE GENOMIC DNA]</scope>
    <source>
        <strain evidence="2 3">ATI7-C-A2</strain>
    </source>
</reference>
<evidence type="ECO:0000313" key="2">
    <source>
        <dbReference type="EMBL" id="PKA16408.1"/>
    </source>
</evidence>
<keyword evidence="3" id="KW-1185">Reference proteome</keyword>
<dbReference type="Pfam" id="PF04014">
    <property type="entry name" value="MazE_antitoxin"/>
    <property type="match status" value="1"/>
</dbReference>
<comment type="caution">
    <text evidence="2">The sequence shown here is derived from an EMBL/GenBank/DDBJ whole genome shotgun (WGS) entry which is preliminary data.</text>
</comment>
<dbReference type="Proteomes" id="UP000231857">
    <property type="component" value="Unassembled WGS sequence"/>
</dbReference>
<gene>
    <name evidence="2" type="ORF">CH363_09840</name>
</gene>
<dbReference type="SMART" id="SM00966">
    <property type="entry name" value="SpoVT_AbrB"/>
    <property type="match status" value="1"/>
</dbReference>
<dbReference type="NCBIfam" id="TIGR02609">
    <property type="entry name" value="doc_partner"/>
    <property type="match status" value="1"/>
</dbReference>
<sequence>MDAASVKKTTIRAIGNSAGATIPKVLLEKYNFHEGDTVFLLETEAGILLSPYDPDFEEAMDIYQEGSKKYRNALRELAK</sequence>
<proteinExistence type="predicted"/>
<evidence type="ECO:0000313" key="3">
    <source>
        <dbReference type="Proteomes" id="UP000231857"/>
    </source>
</evidence>
<accession>A0ABX4PPW6</accession>
<keyword evidence="2" id="KW-0238">DNA-binding</keyword>
<dbReference type="Gene3D" id="2.10.260.10">
    <property type="match status" value="1"/>
</dbReference>
<dbReference type="InterPro" id="IPR037914">
    <property type="entry name" value="SpoVT-AbrB_sf"/>
</dbReference>
<dbReference type="SUPFAM" id="SSF89447">
    <property type="entry name" value="AbrB/MazE/MraZ-like"/>
    <property type="match status" value="1"/>
</dbReference>
<protein>
    <submittedName>
        <fullName evidence="2">AbrB/MazE/SpoVT family DNA-binding domain-containing protein</fullName>
    </submittedName>
</protein>
<dbReference type="RefSeq" id="WP_100729215.1">
    <property type="nucleotide sequence ID" value="NZ_NPEI01000004.1"/>
</dbReference>
<dbReference type="InterPro" id="IPR007159">
    <property type="entry name" value="SpoVT-AbrB_dom"/>
</dbReference>
<dbReference type="InterPro" id="IPR013432">
    <property type="entry name" value="Doc_partner"/>
</dbReference>